<evidence type="ECO:0000313" key="4">
    <source>
        <dbReference type="Proteomes" id="UP000029917"/>
    </source>
</evidence>
<feature type="transmembrane region" description="Helical" evidence="2">
    <location>
        <begin position="72"/>
        <end position="95"/>
    </location>
</feature>
<dbReference type="AlphaFoldDB" id="A0A099FHH2"/>
<feature type="transmembrane region" description="Helical" evidence="2">
    <location>
        <begin position="33"/>
        <end position="52"/>
    </location>
</feature>
<dbReference type="InterPro" id="IPR009781">
    <property type="entry name" value="DUF1345"/>
</dbReference>
<keyword evidence="2" id="KW-0812">Transmembrane</keyword>
<proteinExistence type="predicted"/>
<reference evidence="3 4" key="2">
    <citation type="submission" date="2014-10" db="EMBL/GenBank/DDBJ databases">
        <title>Paracoccus sanguinis sp. nov., isolated from clinical specimens of New York State patients.</title>
        <authorList>
            <person name="Mingle L.A."/>
            <person name="Cole J.A."/>
            <person name="Lapierre P."/>
            <person name="Musser K.A."/>
        </authorList>
    </citation>
    <scope>NUCLEOTIDE SEQUENCE [LARGE SCALE GENOMIC DNA]</scope>
    <source>
        <strain evidence="3 4">HAMBI 3106</strain>
    </source>
</reference>
<dbReference type="Pfam" id="PF07077">
    <property type="entry name" value="DUF1345"/>
    <property type="match status" value="1"/>
</dbReference>
<feature type="transmembrane region" description="Helical" evidence="2">
    <location>
        <begin position="107"/>
        <end position="129"/>
    </location>
</feature>
<keyword evidence="2" id="KW-0472">Membrane</keyword>
<feature type="transmembrane region" description="Helical" evidence="2">
    <location>
        <begin position="7"/>
        <end position="27"/>
    </location>
</feature>
<keyword evidence="4" id="KW-1185">Reference proteome</keyword>
<reference evidence="3 4" key="1">
    <citation type="submission" date="2014-09" db="EMBL/GenBank/DDBJ databases">
        <authorList>
            <person name="McGinnis J.M."/>
            <person name="Wolfgang W.J."/>
        </authorList>
    </citation>
    <scope>NUCLEOTIDE SEQUENCE [LARGE SCALE GENOMIC DNA]</scope>
    <source>
        <strain evidence="3 4">HAMBI 3106</strain>
    </source>
</reference>
<dbReference type="Proteomes" id="UP000029917">
    <property type="component" value="Unassembled WGS sequence"/>
</dbReference>
<dbReference type="STRING" id="690417.IC63_00750"/>
<evidence type="ECO:0000256" key="2">
    <source>
        <dbReference type="SAM" id="Phobius"/>
    </source>
</evidence>
<name>A0A099FHH2_9RHOB</name>
<comment type="caution">
    <text evidence="3">The sequence shown here is derived from an EMBL/GenBank/DDBJ whole genome shotgun (WGS) entry which is preliminary data.</text>
</comment>
<evidence type="ECO:0000256" key="1">
    <source>
        <dbReference type="SAM" id="MobiDB-lite"/>
    </source>
</evidence>
<evidence type="ECO:0008006" key="5">
    <source>
        <dbReference type="Google" id="ProtNLM"/>
    </source>
</evidence>
<accession>A0A099FHH2</accession>
<dbReference type="OrthoDB" id="64737at2"/>
<gene>
    <name evidence="3" type="ORF">IC63_00750</name>
</gene>
<organism evidence="3 4">
    <name type="scientific">Paracoccus sphaerophysae</name>
    <dbReference type="NCBI Taxonomy" id="690417"/>
    <lineage>
        <taxon>Bacteria</taxon>
        <taxon>Pseudomonadati</taxon>
        <taxon>Pseudomonadota</taxon>
        <taxon>Alphaproteobacteria</taxon>
        <taxon>Rhodobacterales</taxon>
        <taxon>Paracoccaceae</taxon>
        <taxon>Paracoccus</taxon>
    </lineage>
</organism>
<evidence type="ECO:0000313" key="3">
    <source>
        <dbReference type="EMBL" id="KGJ09706.1"/>
    </source>
</evidence>
<feature type="region of interest" description="Disordered" evidence="1">
    <location>
        <begin position="143"/>
        <end position="170"/>
    </location>
</feature>
<protein>
    <recommendedName>
        <fullName evidence="5">DUF1345 domain-containing protein</fullName>
    </recommendedName>
</protein>
<feature type="transmembrane region" description="Helical" evidence="2">
    <location>
        <begin position="210"/>
        <end position="230"/>
    </location>
</feature>
<sequence length="235" mass="24890">MGALRRHIRFHGAFVVGVLAALLAYRLPPTDRILIGADLFCVVYLATTALWIRGRSGDDLREHFADADEGGLLIVLMALWAAGISMFAIAETVLSAQAQSGLRLRPVLALGAVPLGWAMVHTVMAFHYARMFYAQVQDAGDDAGDDGDADATGDAGKSGDAGGLDFPGDTTEPGPWEFLYYSFTLGMTAQTSDIGLTTTPMRRVTLFHSVLSFFYNAVIVALAVNAGMALGQGGG</sequence>
<dbReference type="EMBL" id="JRKS01000001">
    <property type="protein sequence ID" value="KGJ09706.1"/>
    <property type="molecule type" value="Genomic_DNA"/>
</dbReference>
<keyword evidence="2" id="KW-1133">Transmembrane helix</keyword>